<dbReference type="EMBL" id="LT558120">
    <property type="protein sequence ID" value="SAM80356.1"/>
    <property type="molecule type" value="Genomic_DNA"/>
</dbReference>
<dbReference type="InterPro" id="IPR007109">
    <property type="entry name" value="Brix"/>
</dbReference>
<evidence type="ECO:0000256" key="1">
    <source>
        <dbReference type="ARBA" id="ARBA00040513"/>
    </source>
</evidence>
<dbReference type="GO" id="GO:0034457">
    <property type="term" value="C:Mpp10 complex"/>
    <property type="evidence" value="ECO:0007669"/>
    <property type="project" value="UniProtKB-ARBA"/>
</dbReference>
<proteinExistence type="predicted"/>
<dbReference type="InterPro" id="IPR044281">
    <property type="entry name" value="IMP4/RPF1"/>
</dbReference>
<dbReference type="AlphaFoldDB" id="A0A1K0G140"/>
<evidence type="ECO:0000313" key="6">
    <source>
        <dbReference type="Proteomes" id="UP000658997"/>
    </source>
</evidence>
<sequence>MLRRQTRERREYIYKKALESKEKQIYERKQQIREALASGKPLPPSLAGTKEAESLGRDLSLDAAQDAPGSSIDDEYSKAGMYDPRLLVTTSRDPSSRLTQFAKEVRLLFPNSTRLNRGGYTVSDLAAAARSNGITDMVVLHEHRGVPDAMVVSHFPHGPTLLFTLHNVVLRHEVSAHASSTVSEQYPHLIFENFNSILGSRVMSALKFLFPVAKDDSKRVMSFVNQNDFISFRHHVFIKTSHREVQLAEVGPRFEARVYEIKQGTLDQGEADTEWVLRPYMNSAKKRNQL</sequence>
<dbReference type="PANTHER" id="PTHR22734:SF2">
    <property type="entry name" value="U3 SMALL NUCLEOLAR RIBONUCLEOPROTEIN PROTEIN IMP4"/>
    <property type="match status" value="1"/>
</dbReference>
<dbReference type="GO" id="GO:0032040">
    <property type="term" value="C:small-subunit processome"/>
    <property type="evidence" value="ECO:0007669"/>
    <property type="project" value="TreeGrafter"/>
</dbReference>
<evidence type="ECO:0000313" key="5">
    <source>
        <dbReference type="Proteomes" id="UP000179920"/>
    </source>
</evidence>
<dbReference type="SMART" id="SM00879">
    <property type="entry name" value="Brix"/>
    <property type="match status" value="1"/>
</dbReference>
<reference evidence="4" key="3">
    <citation type="submission" date="2018-08" db="EMBL/GenBank/DDBJ databases">
        <authorList>
            <person name="Guldener U."/>
        </authorList>
    </citation>
    <scope>NUCLEOTIDE SEQUENCE</scope>
    <source>
        <strain evidence="4">UB2</strain>
    </source>
</reference>
<keyword evidence="3" id="KW-0687">Ribonucleoprotein</keyword>
<accession>A0A1K0G140</accession>
<evidence type="ECO:0000259" key="2">
    <source>
        <dbReference type="PROSITE" id="PS50833"/>
    </source>
</evidence>
<feature type="domain" description="Brix" evidence="2">
    <location>
        <begin position="84"/>
        <end position="267"/>
    </location>
</feature>
<dbReference type="Proteomes" id="UP000179920">
    <property type="component" value="Chromosome IV"/>
</dbReference>
<dbReference type="OrthoDB" id="10253204at2759"/>
<dbReference type="GO" id="GO:0042134">
    <property type="term" value="F:rRNA primary transcript binding"/>
    <property type="evidence" value="ECO:0007669"/>
    <property type="project" value="InterPro"/>
</dbReference>
<keyword evidence="6" id="KW-1185">Reference proteome</keyword>
<reference evidence="5" key="1">
    <citation type="submission" date="2016-04" db="EMBL/GenBank/DDBJ databases">
        <authorList>
            <person name="Guldener U."/>
            <person name="Guldener U."/>
        </authorList>
    </citation>
    <scope>NUCLEOTIDE SEQUENCE [LARGE SCALE GENOMIC DNA]</scope>
    <source>
        <strain evidence="5">UB2112</strain>
    </source>
</reference>
<name>A0A1K0G140_9BASI</name>
<dbReference type="SUPFAM" id="SSF52954">
    <property type="entry name" value="Class II aaRS ABD-related"/>
    <property type="match status" value="1"/>
</dbReference>
<dbReference type="Pfam" id="PF04427">
    <property type="entry name" value="Brix"/>
    <property type="match status" value="1"/>
</dbReference>
<dbReference type="GO" id="GO:0042274">
    <property type="term" value="P:ribosomal small subunit biogenesis"/>
    <property type="evidence" value="ECO:0007669"/>
    <property type="project" value="UniProtKB-ARBA"/>
</dbReference>
<evidence type="ECO:0000313" key="4">
    <source>
        <dbReference type="EMBL" id="SYW77843.1"/>
    </source>
</evidence>
<organism evidence="3 5">
    <name type="scientific">Ustilago bromivora</name>
    <dbReference type="NCBI Taxonomy" id="307758"/>
    <lineage>
        <taxon>Eukaryota</taxon>
        <taxon>Fungi</taxon>
        <taxon>Dikarya</taxon>
        <taxon>Basidiomycota</taxon>
        <taxon>Ustilaginomycotina</taxon>
        <taxon>Ustilaginomycetes</taxon>
        <taxon>Ustilaginales</taxon>
        <taxon>Ustilaginaceae</taxon>
        <taxon>Ustilago</taxon>
    </lineage>
</organism>
<gene>
    <name evidence="4" type="ORF">UBRO2_02035</name>
    <name evidence="3" type="ORF">UBRO_02400</name>
</gene>
<dbReference type="FunFam" id="3.40.50.10480:FF:000001">
    <property type="entry name" value="IMP4, U3 small nucleolar ribonucleoprotein"/>
    <property type="match status" value="1"/>
</dbReference>
<dbReference type="GO" id="GO:0005654">
    <property type="term" value="C:nucleoplasm"/>
    <property type="evidence" value="ECO:0007669"/>
    <property type="project" value="UniProtKB-ARBA"/>
</dbReference>
<dbReference type="PROSITE" id="PS50833">
    <property type="entry name" value="BRIX"/>
    <property type="match status" value="1"/>
</dbReference>
<dbReference type="GO" id="GO:0006364">
    <property type="term" value="P:rRNA processing"/>
    <property type="evidence" value="ECO:0007669"/>
    <property type="project" value="InterPro"/>
</dbReference>
<dbReference type="GO" id="GO:0030515">
    <property type="term" value="F:snoRNA binding"/>
    <property type="evidence" value="ECO:0007669"/>
    <property type="project" value="TreeGrafter"/>
</dbReference>
<dbReference type="Proteomes" id="UP000658997">
    <property type="component" value="Unassembled WGS sequence"/>
</dbReference>
<dbReference type="PANTHER" id="PTHR22734">
    <property type="entry name" value="U3 SMALL NUCLEOLAR RIBONUCLEOPROTEIN PROTEIN IMP4"/>
    <property type="match status" value="1"/>
</dbReference>
<evidence type="ECO:0000313" key="3">
    <source>
        <dbReference type="EMBL" id="SAM80356.1"/>
    </source>
</evidence>
<dbReference type="EMBL" id="ULHB01000029">
    <property type="protein sequence ID" value="SYW77843.1"/>
    <property type="molecule type" value="Genomic_DNA"/>
</dbReference>
<protein>
    <recommendedName>
        <fullName evidence="1">U3 small nucleolar ribonucleoprotein protein IMP4</fullName>
    </recommendedName>
</protein>
<reference evidence="3" key="2">
    <citation type="submission" date="2016-04" db="EMBL/GenBank/DDBJ databases">
        <authorList>
            <person name="Evans L.H."/>
            <person name="Alamgir A."/>
            <person name="Owens N."/>
            <person name="Weber N.D."/>
            <person name="Virtaneva K."/>
            <person name="Barbian K."/>
            <person name="Babar A."/>
            <person name="Rosenke K."/>
        </authorList>
    </citation>
    <scope>NUCLEOTIDE SEQUENCE</scope>
    <source>
        <strain evidence="3">UB2112</strain>
    </source>
</reference>
<dbReference type="Gene3D" id="3.40.50.10480">
    <property type="entry name" value="Probable brix-domain ribosomal biogenesis protein"/>
    <property type="match status" value="1"/>
</dbReference>